<name>A0ABT2GHD7_9MICO</name>
<organism evidence="2 3">
    <name type="scientific">Herbiconiux gentiana</name>
    <dbReference type="NCBI Taxonomy" id="2970912"/>
    <lineage>
        <taxon>Bacteria</taxon>
        <taxon>Bacillati</taxon>
        <taxon>Actinomycetota</taxon>
        <taxon>Actinomycetes</taxon>
        <taxon>Micrococcales</taxon>
        <taxon>Microbacteriaceae</taxon>
        <taxon>Herbiconiux</taxon>
    </lineage>
</organism>
<evidence type="ECO:0000256" key="1">
    <source>
        <dbReference type="SAM" id="Phobius"/>
    </source>
</evidence>
<sequence>MSINVKAGIGFLIAFAIACGLCLIFLPDLAYGEPGRGIFRLLPGGSLFILGIVVSIGAVVLIFVNHRRIRNGKKPL</sequence>
<dbReference type="Proteomes" id="UP001165580">
    <property type="component" value="Unassembled WGS sequence"/>
</dbReference>
<evidence type="ECO:0000313" key="2">
    <source>
        <dbReference type="EMBL" id="MCS5715642.1"/>
    </source>
</evidence>
<reference evidence="2" key="1">
    <citation type="submission" date="2022-08" db="EMBL/GenBank/DDBJ databases">
        <authorList>
            <person name="Deng Y."/>
            <person name="Han X.-F."/>
            <person name="Zhang Y.-Q."/>
        </authorList>
    </citation>
    <scope>NUCLEOTIDE SEQUENCE</scope>
    <source>
        <strain evidence="2">CPCC 205716</strain>
    </source>
</reference>
<gene>
    <name evidence="2" type="ORF">NVV95_13905</name>
</gene>
<comment type="caution">
    <text evidence="2">The sequence shown here is derived from an EMBL/GenBank/DDBJ whole genome shotgun (WGS) entry which is preliminary data.</text>
</comment>
<keyword evidence="1" id="KW-0812">Transmembrane</keyword>
<keyword evidence="1" id="KW-1133">Transmembrane helix</keyword>
<feature type="transmembrane region" description="Helical" evidence="1">
    <location>
        <begin position="7"/>
        <end position="26"/>
    </location>
</feature>
<dbReference type="RefSeq" id="WP_259487150.1">
    <property type="nucleotide sequence ID" value="NZ_JANTEZ010000005.1"/>
</dbReference>
<evidence type="ECO:0008006" key="4">
    <source>
        <dbReference type="Google" id="ProtNLM"/>
    </source>
</evidence>
<keyword evidence="1" id="KW-0472">Membrane</keyword>
<keyword evidence="3" id="KW-1185">Reference proteome</keyword>
<evidence type="ECO:0000313" key="3">
    <source>
        <dbReference type="Proteomes" id="UP001165580"/>
    </source>
</evidence>
<proteinExistence type="predicted"/>
<protein>
    <recommendedName>
        <fullName evidence="4">DUF3955 domain-containing protein</fullName>
    </recommendedName>
</protein>
<feature type="transmembrane region" description="Helical" evidence="1">
    <location>
        <begin position="46"/>
        <end position="64"/>
    </location>
</feature>
<accession>A0ABT2GHD7</accession>
<dbReference type="EMBL" id="JANTEZ010000005">
    <property type="protein sequence ID" value="MCS5715642.1"/>
    <property type="molecule type" value="Genomic_DNA"/>
</dbReference>
<dbReference type="PROSITE" id="PS51257">
    <property type="entry name" value="PROKAR_LIPOPROTEIN"/>
    <property type="match status" value="1"/>
</dbReference>